<dbReference type="InParanoid" id="A0A098DSR5"/>
<reference evidence="2 3" key="1">
    <citation type="journal article" date="2007" name="Science">
        <title>The Fusarium graminearum genome reveals a link between localized polymorphism and pathogen specialization.</title>
        <authorList>
            <person name="Cuomo C.A."/>
            <person name="Gueldener U."/>
            <person name="Xu J.-R."/>
            <person name="Trail F."/>
            <person name="Turgeon B.G."/>
            <person name="Di Pietro A."/>
            <person name="Walton J.D."/>
            <person name="Ma L.-J."/>
            <person name="Baker S.E."/>
            <person name="Rep M."/>
            <person name="Adam G."/>
            <person name="Antoniw J."/>
            <person name="Baldwin T."/>
            <person name="Calvo S.E."/>
            <person name="Chang Y.-L."/>
            <person name="DeCaprio D."/>
            <person name="Gale L.R."/>
            <person name="Gnerre S."/>
            <person name="Goswami R.S."/>
            <person name="Hammond-Kosack K."/>
            <person name="Harris L.J."/>
            <person name="Hilburn K."/>
            <person name="Kennell J.C."/>
            <person name="Kroken S."/>
            <person name="Magnuson J.K."/>
            <person name="Mannhaupt G."/>
            <person name="Mauceli E.W."/>
            <person name="Mewes H.-W."/>
            <person name="Mitterbauer R."/>
            <person name="Muehlbauer G."/>
            <person name="Muensterkoetter M."/>
            <person name="Nelson D."/>
            <person name="O'Donnell K."/>
            <person name="Ouellet T."/>
            <person name="Qi W."/>
            <person name="Quesneville H."/>
            <person name="Roncero M.I.G."/>
            <person name="Seong K.-Y."/>
            <person name="Tetko I.V."/>
            <person name="Urban M."/>
            <person name="Waalwijk C."/>
            <person name="Ward T.J."/>
            <person name="Yao J."/>
            <person name="Birren B.W."/>
            <person name="Kistler H.C."/>
        </authorList>
    </citation>
    <scope>NUCLEOTIDE SEQUENCE [LARGE SCALE GENOMIC DNA]</scope>
    <source>
        <strain evidence="3">ATCC MYA-4620 / CBS 123657 / FGSC 9075 / NRRL 31084 / PH-1</strain>
        <strain evidence="2">PH-1 / ATCC MYA-4620 / FGSC 9075 / NRRL 31084</strain>
    </source>
</reference>
<sequence>MSIANTGDAIFVSAPHRIRPSNKCMNPLFCPSTNNILDFFSLSVAELKTSK</sequence>
<gene>
    <name evidence="1" type="ORF">FGRAMPH1_01T22367</name>
</gene>
<dbReference type="EnsemblFungi" id="CEF84896">
    <property type="protein sequence ID" value="CEF84896"/>
    <property type="gene ID" value="FGRRES_15360"/>
</dbReference>
<organism evidence="1 3">
    <name type="scientific">Gibberella zeae (strain ATCC MYA-4620 / CBS 123657 / FGSC 9075 / NRRL 31084 / PH-1)</name>
    <name type="common">Wheat head blight fungus</name>
    <name type="synonym">Fusarium graminearum</name>
    <dbReference type="NCBI Taxonomy" id="229533"/>
    <lineage>
        <taxon>Eukaryota</taxon>
        <taxon>Fungi</taxon>
        <taxon>Dikarya</taxon>
        <taxon>Ascomycota</taxon>
        <taxon>Pezizomycotina</taxon>
        <taxon>Sordariomycetes</taxon>
        <taxon>Hypocreomycetidae</taxon>
        <taxon>Hypocreales</taxon>
        <taxon>Nectriaceae</taxon>
        <taxon>Fusarium</taxon>
    </lineage>
</organism>
<protein>
    <submittedName>
        <fullName evidence="1">Chromosome 4, complete genome</fullName>
    </submittedName>
</protein>
<accession>A0A098DSR5</accession>
<dbReference type="VEuPathDB" id="FungiDB:FGRAMPH1_01G22367"/>
<keyword evidence="3" id="KW-1185">Reference proteome</keyword>
<reference evidence="2" key="4">
    <citation type="submission" date="2017-01" db="UniProtKB">
        <authorList>
            <consortium name="EnsemblFungi"/>
        </authorList>
    </citation>
    <scope>IDENTIFICATION</scope>
    <source>
        <strain evidence="2">PH-1 / ATCC MYA-4620 / FGSC 9075 / NRRL 31084</strain>
    </source>
</reference>
<name>A0A098DSR5_GIBZE</name>
<dbReference type="EMBL" id="HG970335">
    <property type="protein sequence ID" value="CEF84896.1"/>
    <property type="molecule type" value="Genomic_DNA"/>
</dbReference>
<dbReference type="Proteomes" id="UP000070720">
    <property type="component" value="Chromosome 4"/>
</dbReference>
<evidence type="ECO:0000313" key="2">
    <source>
        <dbReference type="EnsemblFungi" id="CEF84896"/>
    </source>
</evidence>
<evidence type="ECO:0000313" key="3">
    <source>
        <dbReference type="Proteomes" id="UP000070720"/>
    </source>
</evidence>
<dbReference type="AlphaFoldDB" id="A0A098DSR5"/>
<proteinExistence type="predicted"/>
<reference evidence="1 3" key="3">
    <citation type="journal article" date="2015" name="BMC Genomics">
        <title>The completed genome sequence of the pathogenic ascomycete fungus Fusarium graminearum.</title>
        <authorList>
            <person name="King R."/>
            <person name="Urban M."/>
            <person name="Hammond-Kosack M.C."/>
            <person name="Hassani-Pak K."/>
            <person name="Hammond-Kosack K.E."/>
        </authorList>
    </citation>
    <scope>NUCLEOTIDE SEQUENCE [LARGE SCALE GENOMIC DNA]</scope>
    <source>
        <strain evidence="3">ATCC MYA-4620 / CBS 123657 / FGSC 9075 / NRRL 31084 / PH-1</strain>
        <strain evidence="1">PH-1</strain>
    </source>
</reference>
<evidence type="ECO:0000313" key="1">
    <source>
        <dbReference type="EMBL" id="CEF84896.1"/>
    </source>
</evidence>
<reference evidence="2 3" key="2">
    <citation type="journal article" date="2010" name="Nature">
        <title>Comparative genomics reveals mobile pathogenicity chromosomes in Fusarium.</title>
        <authorList>
            <person name="Ma L.J."/>
            <person name="van der Does H.C."/>
            <person name="Borkovich K.A."/>
            <person name="Coleman J.J."/>
            <person name="Daboussi M.J."/>
            <person name="Di Pietro A."/>
            <person name="Dufresne M."/>
            <person name="Freitag M."/>
            <person name="Grabherr M."/>
            <person name="Henrissat B."/>
            <person name="Houterman P.M."/>
            <person name="Kang S."/>
            <person name="Shim W.B."/>
            <person name="Woloshuk C."/>
            <person name="Xie X."/>
            <person name="Xu J.R."/>
            <person name="Antoniw J."/>
            <person name="Baker S.E."/>
            <person name="Bluhm B.H."/>
            <person name="Breakspear A."/>
            <person name="Brown D.W."/>
            <person name="Butchko R.A."/>
            <person name="Chapman S."/>
            <person name="Coulson R."/>
            <person name="Coutinho P.M."/>
            <person name="Danchin E.G."/>
            <person name="Diener A."/>
            <person name="Gale L.R."/>
            <person name="Gardiner D.M."/>
            <person name="Goff S."/>
            <person name="Hammond-Kosack K.E."/>
            <person name="Hilburn K."/>
            <person name="Hua-Van A."/>
            <person name="Jonkers W."/>
            <person name="Kazan K."/>
            <person name="Kodira C.D."/>
            <person name="Koehrsen M."/>
            <person name="Kumar L."/>
            <person name="Lee Y.H."/>
            <person name="Li L."/>
            <person name="Manners J.M."/>
            <person name="Miranda-Saavedra D."/>
            <person name="Mukherjee M."/>
            <person name="Park G."/>
            <person name="Park J."/>
            <person name="Park S.Y."/>
            <person name="Proctor R.H."/>
            <person name="Regev A."/>
            <person name="Ruiz-Roldan M.C."/>
            <person name="Sain D."/>
            <person name="Sakthikumar S."/>
            <person name="Sykes S."/>
            <person name="Schwartz D.C."/>
            <person name="Turgeon B.G."/>
            <person name="Wapinski I."/>
            <person name="Yoder O."/>
            <person name="Young S."/>
            <person name="Zeng Q."/>
            <person name="Zhou S."/>
            <person name="Galagan J."/>
            <person name="Cuomo C.A."/>
            <person name="Kistler H.C."/>
            <person name="Rep M."/>
        </authorList>
    </citation>
    <scope>GENOME REANNOTATION</scope>
    <source>
        <strain evidence="3">ATCC MYA-4620 / CBS 123657 / FGSC 9075 / NRRL 31084 / PH-1</strain>
        <strain evidence="2">PH-1 / ATCC MYA-4620 / FGSC 9075 / NRRL 31084</strain>
    </source>
</reference>
<accession>A0A0E0SEN3</accession>